<evidence type="ECO:0000313" key="3">
    <source>
        <dbReference type="RefSeq" id="XP_010783898.1"/>
    </source>
</evidence>
<dbReference type="OrthoDB" id="21525at2759"/>
<proteinExistence type="predicted"/>
<evidence type="ECO:0000313" key="2">
    <source>
        <dbReference type="Proteomes" id="UP000504611"/>
    </source>
</evidence>
<feature type="compositionally biased region" description="Basic and acidic residues" evidence="1">
    <location>
        <begin position="49"/>
        <end position="66"/>
    </location>
</feature>
<accession>A0A6I9PAQ8</accession>
<evidence type="ECO:0000256" key="1">
    <source>
        <dbReference type="SAM" id="MobiDB-lite"/>
    </source>
</evidence>
<feature type="non-terminal residue" evidence="3">
    <location>
        <position position="133"/>
    </location>
</feature>
<organism evidence="2 3">
    <name type="scientific">Notothenia coriiceps</name>
    <name type="common">black rockcod</name>
    <dbReference type="NCBI Taxonomy" id="8208"/>
    <lineage>
        <taxon>Eukaryota</taxon>
        <taxon>Metazoa</taxon>
        <taxon>Chordata</taxon>
        <taxon>Craniata</taxon>
        <taxon>Vertebrata</taxon>
        <taxon>Euteleostomi</taxon>
        <taxon>Actinopterygii</taxon>
        <taxon>Neopterygii</taxon>
        <taxon>Teleostei</taxon>
        <taxon>Neoteleostei</taxon>
        <taxon>Acanthomorphata</taxon>
        <taxon>Eupercaria</taxon>
        <taxon>Perciformes</taxon>
        <taxon>Notothenioidei</taxon>
        <taxon>Nototheniidae</taxon>
        <taxon>Notothenia</taxon>
    </lineage>
</organism>
<dbReference type="Proteomes" id="UP000504611">
    <property type="component" value="Unplaced"/>
</dbReference>
<protein>
    <submittedName>
        <fullName evidence="3">Centromere-associated protein E-like</fullName>
    </submittedName>
</protein>
<reference evidence="3" key="1">
    <citation type="submission" date="2025-08" db="UniProtKB">
        <authorList>
            <consortium name="RefSeq"/>
        </authorList>
    </citation>
    <scope>IDENTIFICATION</scope>
    <source>
        <tissue evidence="3">Muscle</tissue>
    </source>
</reference>
<dbReference type="RefSeq" id="XP_010783898.1">
    <property type="nucleotide sequence ID" value="XM_010785596.1"/>
</dbReference>
<dbReference type="KEGG" id="ncc:104957920"/>
<dbReference type="AlphaFoldDB" id="A0A6I9PAQ8"/>
<gene>
    <name evidence="3" type="primary">LOC104957920</name>
</gene>
<sequence length="133" mass="15109">MEKLLSAVTFLTAERDQLQGDLQENVDMAAETHIILQSFQDEMQQQRTKHSDLVKPYEQKESDLRENMPSLSQELESVRAEKDTLLFEQSAAAQSSAEEMEKLLSAVTSLTAERDQLQGDLRENVDMVSDYIA</sequence>
<name>A0A6I9PAQ8_9TELE</name>
<keyword evidence="2" id="KW-1185">Reference proteome</keyword>
<feature type="region of interest" description="Disordered" evidence="1">
    <location>
        <begin position="45"/>
        <end position="75"/>
    </location>
</feature>
<dbReference type="GeneID" id="104957920"/>